<feature type="transmembrane region" description="Helical" evidence="1">
    <location>
        <begin position="106"/>
        <end position="129"/>
    </location>
</feature>
<proteinExistence type="predicted"/>
<keyword evidence="1" id="KW-0812">Transmembrane</keyword>
<sequence>MIQARRLWADMGFGWTLTFLLIVYILCQAAGDTAVEPSVSFERTASVGSVLQGTQERIVSGGPVLLVDRNISGPVDAQEAAASDCAAAVLKKSAFLRLQRTAVLPAGFLFAGKFPALCAGGILAAFLILETSGRARFLRELFIQKKKDGKKRCLPLAETVCIIKKR</sequence>
<reference evidence="2" key="2">
    <citation type="submission" date="2021-04" db="EMBL/GenBank/DDBJ databases">
        <authorList>
            <person name="Gilroy R."/>
        </authorList>
    </citation>
    <scope>NUCLEOTIDE SEQUENCE</scope>
    <source>
        <strain evidence="2">USAMLcec2-132</strain>
    </source>
</reference>
<accession>A0A9D2SSF2</accession>
<evidence type="ECO:0000313" key="2">
    <source>
        <dbReference type="EMBL" id="HJC25472.1"/>
    </source>
</evidence>
<feature type="transmembrane region" description="Helical" evidence="1">
    <location>
        <begin position="12"/>
        <end position="31"/>
    </location>
</feature>
<dbReference type="AlphaFoldDB" id="A0A9D2SSF2"/>
<organism evidence="2 3">
    <name type="scientific">Candidatus Eisenbergiella merdavium</name>
    <dbReference type="NCBI Taxonomy" id="2838551"/>
    <lineage>
        <taxon>Bacteria</taxon>
        <taxon>Bacillati</taxon>
        <taxon>Bacillota</taxon>
        <taxon>Clostridia</taxon>
        <taxon>Lachnospirales</taxon>
        <taxon>Lachnospiraceae</taxon>
        <taxon>Eisenbergiella</taxon>
    </lineage>
</organism>
<protein>
    <submittedName>
        <fullName evidence="2">Uncharacterized protein</fullName>
    </submittedName>
</protein>
<comment type="caution">
    <text evidence="2">The sequence shown here is derived from an EMBL/GenBank/DDBJ whole genome shotgun (WGS) entry which is preliminary data.</text>
</comment>
<dbReference type="Proteomes" id="UP000823891">
    <property type="component" value="Unassembled WGS sequence"/>
</dbReference>
<evidence type="ECO:0000313" key="3">
    <source>
        <dbReference type="Proteomes" id="UP000823891"/>
    </source>
</evidence>
<reference evidence="2" key="1">
    <citation type="journal article" date="2021" name="PeerJ">
        <title>Extensive microbial diversity within the chicken gut microbiome revealed by metagenomics and culture.</title>
        <authorList>
            <person name="Gilroy R."/>
            <person name="Ravi A."/>
            <person name="Getino M."/>
            <person name="Pursley I."/>
            <person name="Horton D.L."/>
            <person name="Alikhan N.F."/>
            <person name="Baker D."/>
            <person name="Gharbi K."/>
            <person name="Hall N."/>
            <person name="Watson M."/>
            <person name="Adriaenssens E.M."/>
            <person name="Foster-Nyarko E."/>
            <person name="Jarju S."/>
            <person name="Secka A."/>
            <person name="Antonio M."/>
            <person name="Oren A."/>
            <person name="Chaudhuri R.R."/>
            <person name="La Ragione R."/>
            <person name="Hildebrand F."/>
            <person name="Pallen M.J."/>
        </authorList>
    </citation>
    <scope>NUCLEOTIDE SEQUENCE</scope>
    <source>
        <strain evidence="2">USAMLcec2-132</strain>
    </source>
</reference>
<dbReference type="EMBL" id="DWWS01000065">
    <property type="protein sequence ID" value="HJC25472.1"/>
    <property type="molecule type" value="Genomic_DNA"/>
</dbReference>
<name>A0A9D2SSF2_9FIRM</name>
<gene>
    <name evidence="2" type="ORF">H9761_17530</name>
</gene>
<evidence type="ECO:0000256" key="1">
    <source>
        <dbReference type="SAM" id="Phobius"/>
    </source>
</evidence>
<keyword evidence="1" id="KW-0472">Membrane</keyword>
<keyword evidence="1" id="KW-1133">Transmembrane helix</keyword>